<organism evidence="1 2">
    <name type="scientific">Bugula neritina</name>
    <name type="common">Brown bryozoan</name>
    <name type="synonym">Sertularia neritina</name>
    <dbReference type="NCBI Taxonomy" id="10212"/>
    <lineage>
        <taxon>Eukaryota</taxon>
        <taxon>Metazoa</taxon>
        <taxon>Spiralia</taxon>
        <taxon>Lophotrochozoa</taxon>
        <taxon>Bryozoa</taxon>
        <taxon>Gymnolaemata</taxon>
        <taxon>Cheilostomatida</taxon>
        <taxon>Flustrina</taxon>
        <taxon>Buguloidea</taxon>
        <taxon>Bugulidae</taxon>
        <taxon>Bugula</taxon>
    </lineage>
</organism>
<evidence type="ECO:0000313" key="1">
    <source>
        <dbReference type="EMBL" id="KAF6033139.1"/>
    </source>
</evidence>
<proteinExistence type="predicted"/>
<dbReference type="Proteomes" id="UP000593567">
    <property type="component" value="Unassembled WGS sequence"/>
</dbReference>
<dbReference type="EMBL" id="VXIV02001454">
    <property type="protein sequence ID" value="KAF6033139.1"/>
    <property type="molecule type" value="Genomic_DNA"/>
</dbReference>
<protein>
    <submittedName>
        <fullName evidence="1">Uncharacterized protein</fullName>
    </submittedName>
</protein>
<accession>A0A7J7K3E6</accession>
<dbReference type="OrthoDB" id="440781at2759"/>
<reference evidence="1" key="1">
    <citation type="submission" date="2020-06" db="EMBL/GenBank/DDBJ databases">
        <title>Draft genome of Bugula neritina, a colonial animal packing powerful symbionts and potential medicines.</title>
        <authorList>
            <person name="Rayko M."/>
        </authorList>
    </citation>
    <scope>NUCLEOTIDE SEQUENCE [LARGE SCALE GENOMIC DNA]</scope>
    <source>
        <strain evidence="1">Kwan_BN1</strain>
    </source>
</reference>
<name>A0A7J7K3E6_BUGNE</name>
<evidence type="ECO:0000313" key="2">
    <source>
        <dbReference type="Proteomes" id="UP000593567"/>
    </source>
</evidence>
<dbReference type="AlphaFoldDB" id="A0A7J7K3E6"/>
<keyword evidence="2" id="KW-1185">Reference proteome</keyword>
<sequence>MRQAQLESKYSKYQFSTIRFHFPHRVVVQAKFKPYETVYSLPSLSRVNSKMNLLHFISTLHLLKRYLMTWL</sequence>
<gene>
    <name evidence="1" type="ORF">EB796_008569</name>
</gene>
<comment type="caution">
    <text evidence="1">The sequence shown here is derived from an EMBL/GenBank/DDBJ whole genome shotgun (WGS) entry which is preliminary data.</text>
</comment>